<dbReference type="Pfam" id="PF12974">
    <property type="entry name" value="Phosphonate-bd"/>
    <property type="match status" value="1"/>
</dbReference>
<dbReference type="NCBIfam" id="TIGR01098">
    <property type="entry name" value="3A0109s03R"/>
    <property type="match status" value="1"/>
</dbReference>
<organism evidence="3 4">
    <name type="scientific">Reichenbachiella agarivorans</name>
    <dbReference type="NCBI Taxonomy" id="2979464"/>
    <lineage>
        <taxon>Bacteria</taxon>
        <taxon>Pseudomonadati</taxon>
        <taxon>Bacteroidota</taxon>
        <taxon>Cytophagia</taxon>
        <taxon>Cytophagales</taxon>
        <taxon>Reichenbachiellaceae</taxon>
        <taxon>Reichenbachiella</taxon>
    </lineage>
</organism>
<keyword evidence="2" id="KW-0732">Signal</keyword>
<evidence type="ECO:0000256" key="2">
    <source>
        <dbReference type="ARBA" id="ARBA00022729"/>
    </source>
</evidence>
<dbReference type="PANTHER" id="PTHR35841:SF1">
    <property type="entry name" value="PHOSPHONATES-BINDING PERIPLASMIC PROTEIN"/>
    <property type="match status" value="1"/>
</dbReference>
<dbReference type="Gene3D" id="3.40.190.10">
    <property type="entry name" value="Periplasmic binding protein-like II"/>
    <property type="match status" value="2"/>
</dbReference>
<dbReference type="CDD" id="cd01071">
    <property type="entry name" value="PBP2_PhnD_like"/>
    <property type="match status" value="1"/>
</dbReference>
<accession>A0ABY6CSG4</accession>
<gene>
    <name evidence="3" type="ORF">N6H18_05750</name>
</gene>
<dbReference type="Proteomes" id="UP001065174">
    <property type="component" value="Chromosome"/>
</dbReference>
<name>A0ABY6CSG4_9BACT</name>
<dbReference type="SUPFAM" id="SSF53850">
    <property type="entry name" value="Periplasmic binding protein-like II"/>
    <property type="match status" value="1"/>
</dbReference>
<reference evidence="3" key="1">
    <citation type="submission" date="2022-09" db="EMBL/GenBank/DDBJ databases">
        <title>Comparative genomics and taxonomic characterization of three novel marine species of genus Reichenbachiella exhibiting antioxidant and polysaccharide degradation activities.</title>
        <authorList>
            <person name="Muhammad N."/>
            <person name="Lee Y.-J."/>
            <person name="Ko J."/>
            <person name="Kim S.-G."/>
        </authorList>
    </citation>
    <scope>NUCLEOTIDE SEQUENCE</scope>
    <source>
        <strain evidence="3">BKB1-1</strain>
    </source>
</reference>
<dbReference type="RefSeq" id="WP_262310884.1">
    <property type="nucleotide sequence ID" value="NZ_CP106679.1"/>
</dbReference>
<dbReference type="EMBL" id="CP106679">
    <property type="protein sequence ID" value="UXP33455.1"/>
    <property type="molecule type" value="Genomic_DNA"/>
</dbReference>
<dbReference type="PANTHER" id="PTHR35841">
    <property type="entry name" value="PHOSPHONATES-BINDING PERIPLASMIC PROTEIN"/>
    <property type="match status" value="1"/>
</dbReference>
<comment type="similarity">
    <text evidence="1">Belongs to the phosphate/phosphite/phosphonate binding protein family.</text>
</comment>
<sequence>MNFRLNTVHTALLFVMMFLGCTSPQDTKTIAKTESTTPKEAPKSRLSADLGTPDNPINLYLTPSRSVELVEQTGKLLINYLHAETALNFELQVSDSYDDMIKAFASNDGDIALMNSASYIKARDAYGVNAKLKAIRYGKSNYYGQIIANTNSGIDKISDIQGKSVVYTDSLSTSGYLFPKKIFADYNIQPAKTAFAGTHDRVVKMVYMGIADAGATYYSEPSSDGEIRDARSRLLSEFPDVAEKVKILQVTEAIPNDPVVFGKHVNKDISFQVSLALIKYLETPEGKNAMSDLYSIEGYTRCTDADYDGLRRVLN</sequence>
<proteinExistence type="inferred from homology"/>
<evidence type="ECO:0000313" key="3">
    <source>
        <dbReference type="EMBL" id="UXP33455.1"/>
    </source>
</evidence>
<keyword evidence="4" id="KW-1185">Reference proteome</keyword>
<dbReference type="PROSITE" id="PS51257">
    <property type="entry name" value="PROKAR_LIPOPROTEIN"/>
    <property type="match status" value="1"/>
</dbReference>
<evidence type="ECO:0000256" key="1">
    <source>
        <dbReference type="ARBA" id="ARBA00007162"/>
    </source>
</evidence>
<dbReference type="InterPro" id="IPR005770">
    <property type="entry name" value="PhnD"/>
</dbReference>
<protein>
    <submittedName>
        <fullName evidence="3">Phosphate/phosphite/phosphonate ABC transporter substrate-binding protein</fullName>
    </submittedName>
</protein>
<evidence type="ECO:0000313" key="4">
    <source>
        <dbReference type="Proteomes" id="UP001065174"/>
    </source>
</evidence>